<name>A0A0G1IMK8_9BACT</name>
<dbReference type="AlphaFoldDB" id="A0A0G1IMK8"/>
<gene>
    <name evidence="8" type="primary">acpS</name>
    <name evidence="10" type="ORF">UW53_C0001G0030</name>
</gene>
<evidence type="ECO:0000313" key="11">
    <source>
        <dbReference type="Proteomes" id="UP000034087"/>
    </source>
</evidence>
<dbReference type="NCBIfam" id="TIGR00516">
    <property type="entry name" value="acpS"/>
    <property type="match status" value="1"/>
</dbReference>
<evidence type="ECO:0000256" key="2">
    <source>
        <dbReference type="ARBA" id="ARBA00022679"/>
    </source>
</evidence>
<keyword evidence="1 8" id="KW-0444">Lipid biosynthesis</keyword>
<dbReference type="GO" id="GO:0008897">
    <property type="term" value="F:holo-[acyl-carrier-protein] synthase activity"/>
    <property type="evidence" value="ECO:0007669"/>
    <property type="project" value="UniProtKB-UniRule"/>
</dbReference>
<comment type="similarity">
    <text evidence="8">Belongs to the P-Pant transferase superfamily. AcpS family.</text>
</comment>
<protein>
    <recommendedName>
        <fullName evidence="8">Holo-[acyl-carrier-protein] synthase</fullName>
        <shortName evidence="8">Holo-ACP synthase</shortName>
        <ecNumber evidence="8">2.7.8.7</ecNumber>
    </recommendedName>
    <alternativeName>
        <fullName evidence="8">4'-phosphopantetheinyl transferase AcpS</fullName>
    </alternativeName>
</protein>
<keyword evidence="7 8" id="KW-0275">Fatty acid biosynthesis</keyword>
<evidence type="ECO:0000256" key="7">
    <source>
        <dbReference type="ARBA" id="ARBA00023160"/>
    </source>
</evidence>
<comment type="caution">
    <text evidence="10">The sequence shown here is derived from an EMBL/GenBank/DDBJ whole genome shotgun (WGS) entry which is preliminary data.</text>
</comment>
<evidence type="ECO:0000256" key="6">
    <source>
        <dbReference type="ARBA" id="ARBA00023098"/>
    </source>
</evidence>
<dbReference type="EMBL" id="LCIR01000001">
    <property type="protein sequence ID" value="KKT60380.1"/>
    <property type="molecule type" value="Genomic_DNA"/>
</dbReference>
<keyword evidence="6 8" id="KW-0443">Lipid metabolism</keyword>
<dbReference type="EC" id="2.7.8.7" evidence="8"/>
<comment type="function">
    <text evidence="8">Transfers the 4'-phosphopantetheine moiety from coenzyme A to a Ser of acyl-carrier-protein.</text>
</comment>
<dbReference type="Gene3D" id="3.90.470.20">
    <property type="entry name" value="4'-phosphopantetheinyl transferase domain"/>
    <property type="match status" value="1"/>
</dbReference>
<dbReference type="Pfam" id="PF01648">
    <property type="entry name" value="ACPS"/>
    <property type="match status" value="1"/>
</dbReference>
<evidence type="ECO:0000256" key="4">
    <source>
        <dbReference type="ARBA" id="ARBA00022832"/>
    </source>
</evidence>
<dbReference type="InterPro" id="IPR004568">
    <property type="entry name" value="Ppantetheine-prot_Trfase_dom"/>
</dbReference>
<feature type="binding site" evidence="8">
    <location>
        <position position="58"/>
    </location>
    <ligand>
        <name>Mg(2+)</name>
        <dbReference type="ChEBI" id="CHEBI:18420"/>
    </ligand>
</feature>
<organism evidence="10 11">
    <name type="scientific">Candidatus Giovannonibacteria bacterium GW2011_GWA1_44_25</name>
    <dbReference type="NCBI Taxonomy" id="1618645"/>
    <lineage>
        <taxon>Bacteria</taxon>
        <taxon>Candidatus Giovannoniibacteriota</taxon>
    </lineage>
</organism>
<dbReference type="InterPro" id="IPR037143">
    <property type="entry name" value="4-PPantetheinyl_Trfase_dom_sf"/>
</dbReference>
<dbReference type="NCBIfam" id="TIGR00556">
    <property type="entry name" value="pantethn_trn"/>
    <property type="match status" value="1"/>
</dbReference>
<keyword evidence="8" id="KW-0963">Cytoplasm</keyword>
<evidence type="ECO:0000259" key="9">
    <source>
        <dbReference type="Pfam" id="PF01648"/>
    </source>
</evidence>
<keyword evidence="5 8" id="KW-0460">Magnesium</keyword>
<comment type="catalytic activity">
    <reaction evidence="8">
        <text>apo-[ACP] + CoA = holo-[ACP] + adenosine 3',5'-bisphosphate + H(+)</text>
        <dbReference type="Rhea" id="RHEA:12068"/>
        <dbReference type="Rhea" id="RHEA-COMP:9685"/>
        <dbReference type="Rhea" id="RHEA-COMP:9690"/>
        <dbReference type="ChEBI" id="CHEBI:15378"/>
        <dbReference type="ChEBI" id="CHEBI:29999"/>
        <dbReference type="ChEBI" id="CHEBI:57287"/>
        <dbReference type="ChEBI" id="CHEBI:58343"/>
        <dbReference type="ChEBI" id="CHEBI:64479"/>
        <dbReference type="EC" id="2.7.8.7"/>
    </reaction>
</comment>
<reference evidence="10 11" key="1">
    <citation type="journal article" date="2015" name="Nature">
        <title>rRNA introns, odd ribosomes, and small enigmatic genomes across a large radiation of phyla.</title>
        <authorList>
            <person name="Brown C.T."/>
            <person name="Hug L.A."/>
            <person name="Thomas B.C."/>
            <person name="Sharon I."/>
            <person name="Castelle C.J."/>
            <person name="Singh A."/>
            <person name="Wilkins M.J."/>
            <person name="Williams K.H."/>
            <person name="Banfield J.F."/>
        </authorList>
    </citation>
    <scope>NUCLEOTIDE SEQUENCE [LARGE SCALE GENOMIC DNA]</scope>
</reference>
<evidence type="ECO:0000256" key="5">
    <source>
        <dbReference type="ARBA" id="ARBA00022842"/>
    </source>
</evidence>
<keyword evidence="3 8" id="KW-0479">Metal-binding</keyword>
<feature type="binding site" evidence="8">
    <location>
        <position position="9"/>
    </location>
    <ligand>
        <name>Mg(2+)</name>
        <dbReference type="ChEBI" id="CHEBI:18420"/>
    </ligand>
</feature>
<dbReference type="GO" id="GO:0005737">
    <property type="term" value="C:cytoplasm"/>
    <property type="evidence" value="ECO:0007669"/>
    <property type="project" value="UniProtKB-SubCell"/>
</dbReference>
<evidence type="ECO:0000256" key="3">
    <source>
        <dbReference type="ARBA" id="ARBA00022723"/>
    </source>
</evidence>
<evidence type="ECO:0000313" key="10">
    <source>
        <dbReference type="EMBL" id="KKT60380.1"/>
    </source>
</evidence>
<keyword evidence="2 8" id="KW-0808">Transferase</keyword>
<evidence type="ECO:0000256" key="1">
    <source>
        <dbReference type="ARBA" id="ARBA00022516"/>
    </source>
</evidence>
<evidence type="ECO:0000256" key="8">
    <source>
        <dbReference type="HAMAP-Rule" id="MF_00101"/>
    </source>
</evidence>
<dbReference type="HAMAP" id="MF_00101">
    <property type="entry name" value="AcpS"/>
    <property type="match status" value="1"/>
</dbReference>
<sequence length="121" mass="13412">MKILGIGVDIENVERFRWLNIKNDSRFLNKIYAKEELKYCFSKKNPAPHLAARFAGKEAVIKAMNGISNKKLSVNDIIIINTDSGAPAVKVPNAVSRDLSIHISFSHCEDKAVAFAVIQAN</sequence>
<feature type="domain" description="4'-phosphopantetheinyl transferase" evidence="9">
    <location>
        <begin position="5"/>
        <end position="113"/>
    </location>
</feature>
<dbReference type="PATRIC" id="fig|1618645.3.peg.31"/>
<dbReference type="GO" id="GO:0000287">
    <property type="term" value="F:magnesium ion binding"/>
    <property type="evidence" value="ECO:0007669"/>
    <property type="project" value="UniProtKB-UniRule"/>
</dbReference>
<dbReference type="InterPro" id="IPR008278">
    <property type="entry name" value="4-PPantetheinyl_Trfase_dom"/>
</dbReference>
<keyword evidence="4 8" id="KW-0276">Fatty acid metabolism</keyword>
<dbReference type="SUPFAM" id="SSF56214">
    <property type="entry name" value="4'-phosphopantetheinyl transferase"/>
    <property type="match status" value="1"/>
</dbReference>
<proteinExistence type="inferred from homology"/>
<dbReference type="InterPro" id="IPR002582">
    <property type="entry name" value="ACPS"/>
</dbReference>
<comment type="subcellular location">
    <subcellularLocation>
        <location evidence="8">Cytoplasm</location>
    </subcellularLocation>
</comment>
<accession>A0A0G1IMK8</accession>
<dbReference type="Proteomes" id="UP000034087">
    <property type="component" value="Unassembled WGS sequence"/>
</dbReference>
<dbReference type="GO" id="GO:0006633">
    <property type="term" value="P:fatty acid biosynthetic process"/>
    <property type="evidence" value="ECO:0007669"/>
    <property type="project" value="UniProtKB-UniRule"/>
</dbReference>
<comment type="cofactor">
    <cofactor evidence="8">
        <name>Mg(2+)</name>
        <dbReference type="ChEBI" id="CHEBI:18420"/>
    </cofactor>
</comment>